<dbReference type="PANTHER" id="PTHR46268:SF6">
    <property type="entry name" value="UNIVERSAL STRESS PROTEIN UP12"/>
    <property type="match status" value="1"/>
</dbReference>
<organism evidence="3 4">
    <name type="scientific">Pseudoxanthomonas kaohsiungensis</name>
    <dbReference type="NCBI Taxonomy" id="283923"/>
    <lineage>
        <taxon>Bacteria</taxon>
        <taxon>Pseudomonadati</taxon>
        <taxon>Pseudomonadota</taxon>
        <taxon>Gammaproteobacteria</taxon>
        <taxon>Lysobacterales</taxon>
        <taxon>Lysobacteraceae</taxon>
        <taxon>Pseudoxanthomonas</taxon>
    </lineage>
</organism>
<dbReference type="RefSeq" id="WP_162377288.1">
    <property type="nucleotide sequence ID" value="NZ_JBHTKN010000014.1"/>
</dbReference>
<reference evidence="4" key="1">
    <citation type="journal article" date="2019" name="Int. J. Syst. Evol. Microbiol.">
        <title>The Global Catalogue of Microorganisms (GCM) 10K type strain sequencing project: providing services to taxonomists for standard genome sequencing and annotation.</title>
        <authorList>
            <consortium name="The Broad Institute Genomics Platform"/>
            <consortium name="The Broad Institute Genome Sequencing Center for Infectious Disease"/>
            <person name="Wu L."/>
            <person name="Ma J."/>
        </authorList>
    </citation>
    <scope>NUCLEOTIDE SEQUENCE [LARGE SCALE GENOMIC DNA]</scope>
    <source>
        <strain evidence="4">CCUG 55854</strain>
    </source>
</reference>
<dbReference type="EMBL" id="JBHTKN010000014">
    <property type="protein sequence ID" value="MFD1043730.1"/>
    <property type="molecule type" value="Genomic_DNA"/>
</dbReference>
<name>A0ABW3M1D2_9GAMM</name>
<dbReference type="CDD" id="cd00293">
    <property type="entry name" value="USP-like"/>
    <property type="match status" value="1"/>
</dbReference>
<dbReference type="SUPFAM" id="SSF52402">
    <property type="entry name" value="Adenine nucleotide alpha hydrolases-like"/>
    <property type="match status" value="1"/>
</dbReference>
<evidence type="ECO:0000313" key="4">
    <source>
        <dbReference type="Proteomes" id="UP001597033"/>
    </source>
</evidence>
<evidence type="ECO:0000259" key="2">
    <source>
        <dbReference type="Pfam" id="PF00582"/>
    </source>
</evidence>
<proteinExistence type="inferred from homology"/>
<dbReference type="Proteomes" id="UP001597033">
    <property type="component" value="Unassembled WGS sequence"/>
</dbReference>
<dbReference type="PRINTS" id="PR01438">
    <property type="entry name" value="UNVRSLSTRESS"/>
</dbReference>
<dbReference type="InterPro" id="IPR014729">
    <property type="entry name" value="Rossmann-like_a/b/a_fold"/>
</dbReference>
<gene>
    <name evidence="3" type="ORF">ACFQ2N_15365</name>
</gene>
<keyword evidence="4" id="KW-1185">Reference proteome</keyword>
<evidence type="ECO:0000313" key="3">
    <source>
        <dbReference type="EMBL" id="MFD1043730.1"/>
    </source>
</evidence>
<dbReference type="InterPro" id="IPR006016">
    <property type="entry name" value="UspA"/>
</dbReference>
<accession>A0ABW3M1D2</accession>
<comment type="caution">
    <text evidence="3">The sequence shown here is derived from an EMBL/GenBank/DDBJ whole genome shotgun (WGS) entry which is preliminary data.</text>
</comment>
<dbReference type="InterPro" id="IPR006015">
    <property type="entry name" value="Universal_stress_UspA"/>
</dbReference>
<dbReference type="Gene3D" id="3.40.50.620">
    <property type="entry name" value="HUPs"/>
    <property type="match status" value="1"/>
</dbReference>
<dbReference type="PANTHER" id="PTHR46268">
    <property type="entry name" value="STRESS RESPONSE PROTEIN NHAX"/>
    <property type="match status" value="1"/>
</dbReference>
<evidence type="ECO:0000256" key="1">
    <source>
        <dbReference type="ARBA" id="ARBA00008791"/>
    </source>
</evidence>
<comment type="similarity">
    <text evidence="1">Belongs to the universal stress protein A family.</text>
</comment>
<protein>
    <submittedName>
        <fullName evidence="3">Universal stress protein</fullName>
    </submittedName>
</protein>
<dbReference type="Pfam" id="PF00582">
    <property type="entry name" value="Usp"/>
    <property type="match status" value="1"/>
</dbReference>
<sequence length="140" mass="14900">MKILLAVDESAIGAAAVRHVARLAKSLKATPQLHVLNVVPRLSKAAEKEFGKAGPDRYYQAQFEAALAPLRPLLKRTRLPFQERTATGDIVPTLLAEAKAVKADMIVIGSHGKGALKSLLVGSVTQKVIALSPVPVLVVH</sequence>
<feature type="domain" description="UspA" evidence="2">
    <location>
        <begin position="2"/>
        <end position="140"/>
    </location>
</feature>